<feature type="region of interest" description="Disordered" evidence="1">
    <location>
        <begin position="39"/>
        <end position="61"/>
    </location>
</feature>
<reference evidence="2 3" key="1">
    <citation type="submission" date="2015-11" db="EMBL/GenBank/DDBJ databases">
        <authorList>
            <person name="Sahl J."/>
            <person name="Wagner D."/>
            <person name="Keim P."/>
        </authorList>
    </citation>
    <scope>NUCLEOTIDE SEQUENCE [LARGE SCALE GENOMIC DNA]</scope>
    <source>
        <strain evidence="2 3">BDU18</strain>
    </source>
</reference>
<organism evidence="2 3">
    <name type="scientific">Burkholderia savannae</name>
    <dbReference type="NCBI Taxonomy" id="1637837"/>
    <lineage>
        <taxon>Bacteria</taxon>
        <taxon>Pseudomonadati</taxon>
        <taxon>Pseudomonadota</taxon>
        <taxon>Betaproteobacteria</taxon>
        <taxon>Burkholderiales</taxon>
        <taxon>Burkholderiaceae</taxon>
        <taxon>Burkholderia</taxon>
        <taxon>pseudomallei group</taxon>
    </lineage>
</organism>
<evidence type="ECO:0000313" key="2">
    <source>
        <dbReference type="EMBL" id="KWZ42693.1"/>
    </source>
</evidence>
<feature type="compositionally biased region" description="Basic and acidic residues" evidence="1">
    <location>
        <begin position="39"/>
        <end position="50"/>
    </location>
</feature>
<name>A0ABR5TCI8_9BURK</name>
<protein>
    <submittedName>
        <fullName evidence="2">Uncharacterized protein</fullName>
    </submittedName>
</protein>
<accession>A0ABR5TCI8</accession>
<dbReference type="EMBL" id="LNJQ01000001">
    <property type="protein sequence ID" value="KWZ42693.1"/>
    <property type="molecule type" value="Genomic_DNA"/>
</dbReference>
<dbReference type="Proteomes" id="UP000070255">
    <property type="component" value="Unassembled WGS sequence"/>
</dbReference>
<gene>
    <name evidence="2" type="ORF">WS72_07320</name>
</gene>
<evidence type="ECO:0000256" key="1">
    <source>
        <dbReference type="SAM" id="MobiDB-lite"/>
    </source>
</evidence>
<sequence>MTLRRMCDLRLRRVAATVVRERGGVRNLAADVGCATVDGRRRPASNEEARPASADAAYGAR</sequence>
<comment type="caution">
    <text evidence="2">The sequence shown here is derived from an EMBL/GenBank/DDBJ whole genome shotgun (WGS) entry which is preliminary data.</text>
</comment>
<proteinExistence type="predicted"/>
<keyword evidence="3" id="KW-1185">Reference proteome</keyword>
<evidence type="ECO:0000313" key="3">
    <source>
        <dbReference type="Proteomes" id="UP000070255"/>
    </source>
</evidence>